<evidence type="ECO:0000313" key="7">
    <source>
        <dbReference type="Proteomes" id="UP000555828"/>
    </source>
</evidence>
<dbReference type="RefSeq" id="WP_184619242.1">
    <property type="nucleotide sequence ID" value="NZ_JACHEX010000002.1"/>
</dbReference>
<evidence type="ECO:0000256" key="4">
    <source>
        <dbReference type="PIRSR" id="PIRSR000390-2"/>
    </source>
</evidence>
<feature type="modified residue" description="N6-(pyridoxal phosphate)lysine" evidence="4">
    <location>
        <position position="190"/>
    </location>
</feature>
<dbReference type="Gene3D" id="3.90.1150.10">
    <property type="entry name" value="Aspartate Aminotransferase, domain 1"/>
    <property type="match status" value="1"/>
</dbReference>
<protein>
    <submittedName>
        <fullName evidence="6">dTDP-4-amino-4,6-dideoxygalactose transaminase</fullName>
    </submittedName>
</protein>
<evidence type="ECO:0000256" key="3">
    <source>
        <dbReference type="PIRSR" id="PIRSR000390-1"/>
    </source>
</evidence>
<dbReference type="CDD" id="cd00616">
    <property type="entry name" value="AHBA_syn"/>
    <property type="match status" value="1"/>
</dbReference>
<keyword evidence="7" id="KW-1185">Reference proteome</keyword>
<evidence type="ECO:0000256" key="2">
    <source>
        <dbReference type="ARBA" id="ARBA00037999"/>
    </source>
</evidence>
<name>A0A841GKR2_9BACT</name>
<dbReference type="PIRSF" id="PIRSF000390">
    <property type="entry name" value="PLP_StrS"/>
    <property type="match status" value="1"/>
</dbReference>
<keyword evidence="1 4" id="KW-0663">Pyridoxal phosphate</keyword>
<feature type="active site" description="Proton acceptor" evidence="3">
    <location>
        <position position="190"/>
    </location>
</feature>
<dbReference type="GO" id="GO:0000271">
    <property type="term" value="P:polysaccharide biosynthetic process"/>
    <property type="evidence" value="ECO:0007669"/>
    <property type="project" value="TreeGrafter"/>
</dbReference>
<dbReference type="SUPFAM" id="SSF53383">
    <property type="entry name" value="PLP-dependent transferases"/>
    <property type="match status" value="1"/>
</dbReference>
<evidence type="ECO:0000256" key="5">
    <source>
        <dbReference type="RuleBase" id="RU004508"/>
    </source>
</evidence>
<dbReference type="InterPro" id="IPR015422">
    <property type="entry name" value="PyrdxlP-dep_Trfase_small"/>
</dbReference>
<organism evidence="6 7">
    <name type="scientific">Thermosipho japonicus</name>
    <dbReference type="NCBI Taxonomy" id="90323"/>
    <lineage>
        <taxon>Bacteria</taxon>
        <taxon>Thermotogati</taxon>
        <taxon>Thermotogota</taxon>
        <taxon>Thermotogae</taxon>
        <taxon>Thermotogales</taxon>
        <taxon>Fervidobacteriaceae</taxon>
        <taxon>Thermosipho</taxon>
    </lineage>
</organism>
<evidence type="ECO:0000313" key="6">
    <source>
        <dbReference type="EMBL" id="MBB6062585.1"/>
    </source>
</evidence>
<dbReference type="GO" id="GO:0030170">
    <property type="term" value="F:pyridoxal phosphate binding"/>
    <property type="evidence" value="ECO:0007669"/>
    <property type="project" value="UniProtKB-ARBA"/>
</dbReference>
<accession>A0A841GKR2</accession>
<dbReference type="InterPro" id="IPR015421">
    <property type="entry name" value="PyrdxlP-dep_Trfase_major"/>
</dbReference>
<sequence length="380" mass="43074">MIPLFDITRQYSKIKSEIIEAIDNVISKGRVILGQEVEKLEQNIANFIGVKFGIGVANGSDALVIALKAMGIKEGEKVITTPYTFFATASAIVRNGGIPIFVDVDSKTYNIDLNQVEDILKKEKVFGIIPVHLFGQTVDLEGLYYLKEKYGIKILEDCAQSIGSEGILNGQVKKSGSIGDAAIFSFFPTKNLGAYGDGGMIVTNDETIYEKSKMLRVHGAKKKYFHEEIGFNSRLDEIQAAILNVKFKYLNSWTENRIKIAKKYKEEFEKHKLEVIYPKILNKPYKYHVFHQYVVKFKSNKIREKVREYISENKIGTSLYYPVPLHLQKCFTYLGYKEGSLPVSEELSKTTLALPIFPELEEKEIGIIVQKIKEAIEEVE</sequence>
<dbReference type="PANTHER" id="PTHR30244">
    <property type="entry name" value="TRANSAMINASE"/>
    <property type="match status" value="1"/>
</dbReference>
<dbReference type="InterPro" id="IPR000653">
    <property type="entry name" value="DegT/StrS_aminotransferase"/>
</dbReference>
<dbReference type="AlphaFoldDB" id="A0A841GKR2"/>
<dbReference type="PANTHER" id="PTHR30244:SF36">
    <property type="entry name" value="3-OXO-GLUCOSE-6-PHOSPHATE:GLUTAMATE AMINOTRANSFERASE"/>
    <property type="match status" value="1"/>
</dbReference>
<comment type="caution">
    <text evidence="6">The sequence shown here is derived from an EMBL/GenBank/DDBJ whole genome shotgun (WGS) entry which is preliminary data.</text>
</comment>
<dbReference type="GO" id="GO:0008483">
    <property type="term" value="F:transaminase activity"/>
    <property type="evidence" value="ECO:0007669"/>
    <property type="project" value="TreeGrafter"/>
</dbReference>
<dbReference type="InterPro" id="IPR015424">
    <property type="entry name" value="PyrdxlP-dep_Trfase"/>
</dbReference>
<evidence type="ECO:0000256" key="1">
    <source>
        <dbReference type="ARBA" id="ARBA00022898"/>
    </source>
</evidence>
<dbReference type="Gene3D" id="3.40.640.10">
    <property type="entry name" value="Type I PLP-dependent aspartate aminotransferase-like (Major domain)"/>
    <property type="match status" value="1"/>
</dbReference>
<comment type="similarity">
    <text evidence="2 5">Belongs to the DegT/DnrJ/EryC1 family.</text>
</comment>
<gene>
    <name evidence="6" type="ORF">HNP65_001023</name>
</gene>
<reference evidence="6 7" key="1">
    <citation type="submission" date="2020-08" db="EMBL/GenBank/DDBJ databases">
        <title>Genomic Encyclopedia of Type Strains, Phase IV (KMG-IV): sequencing the most valuable type-strain genomes for metagenomic binning, comparative biology and taxonomic classification.</title>
        <authorList>
            <person name="Goeker M."/>
        </authorList>
    </citation>
    <scope>NUCLEOTIDE SEQUENCE [LARGE SCALE GENOMIC DNA]</scope>
    <source>
        <strain evidence="6 7">DSM 13481</strain>
    </source>
</reference>
<dbReference type="FunFam" id="3.40.640.10:FF:000089">
    <property type="entry name" value="Aminotransferase, DegT/DnrJ/EryC1/StrS family"/>
    <property type="match status" value="1"/>
</dbReference>
<dbReference type="Pfam" id="PF01041">
    <property type="entry name" value="DegT_DnrJ_EryC1"/>
    <property type="match status" value="1"/>
</dbReference>
<dbReference type="Proteomes" id="UP000555828">
    <property type="component" value="Unassembled WGS sequence"/>
</dbReference>
<dbReference type="EMBL" id="JACHEX010000002">
    <property type="protein sequence ID" value="MBB6062585.1"/>
    <property type="molecule type" value="Genomic_DNA"/>
</dbReference>
<proteinExistence type="inferred from homology"/>